<dbReference type="EMBL" id="JBKAMQ010000002">
    <property type="protein sequence ID" value="MFN6506059.1"/>
    <property type="molecule type" value="Genomic_DNA"/>
</dbReference>
<keyword evidence="2" id="KW-1185">Reference proteome</keyword>
<proteinExistence type="predicted"/>
<comment type="caution">
    <text evidence="1">The sequence shown here is derived from an EMBL/GenBank/DDBJ whole genome shotgun (WGS) entry which is preliminary data.</text>
</comment>
<accession>A0ABW9KR88</accession>
<reference evidence="1 2" key="1">
    <citation type="submission" date="2024-12" db="EMBL/GenBank/DDBJ databases">
        <authorList>
            <person name="Alaofin S."/>
            <person name="Velasco D."/>
            <person name="Li D."/>
            <person name="Baldwin T."/>
            <person name="Liu Z."/>
            <person name="Schachterle J.K."/>
        </authorList>
    </citation>
    <scope>NUCLEOTIDE SEQUENCE [LARGE SCALE GENOMIC DNA]</scope>
    <source>
        <strain evidence="1 2">B1</strain>
    </source>
</reference>
<dbReference type="RefSeq" id="WP_155646641.1">
    <property type="nucleotide sequence ID" value="NZ_CP064001.1"/>
</dbReference>
<name>A0ABW9KR88_XANCT</name>
<sequence length="129" mass="13764">MAHAELSNVVLWFSDQARSRGSVSFKCTEAYSRSRTAGVIADLSPGHARLVRDSHVHSVFFPVFIKMHLFSKATLAESRLYPSGLTPLSGSVMTLSIGLLLAAPVHAQQAPSSQTAPSSNASIPVDLDT</sequence>
<evidence type="ECO:0000313" key="2">
    <source>
        <dbReference type="Proteomes" id="UP001635788"/>
    </source>
</evidence>
<gene>
    <name evidence="1" type="ORF">ACK3FC_02120</name>
</gene>
<protein>
    <submittedName>
        <fullName evidence="1">Uncharacterized protein</fullName>
    </submittedName>
</protein>
<dbReference type="Proteomes" id="UP001635788">
    <property type="component" value="Unassembled WGS sequence"/>
</dbReference>
<evidence type="ECO:0000313" key="1">
    <source>
        <dbReference type="EMBL" id="MFN6506059.1"/>
    </source>
</evidence>
<organism evidence="1 2">
    <name type="scientific">Xanthomonas translucens pv. translucens</name>
    <dbReference type="NCBI Taxonomy" id="134875"/>
    <lineage>
        <taxon>Bacteria</taxon>
        <taxon>Pseudomonadati</taxon>
        <taxon>Pseudomonadota</taxon>
        <taxon>Gammaproteobacteria</taxon>
        <taxon>Lysobacterales</taxon>
        <taxon>Lysobacteraceae</taxon>
        <taxon>Xanthomonas</taxon>
        <taxon>Xanthomonas translucens group</taxon>
    </lineage>
</organism>